<dbReference type="AlphaFoldDB" id="A0A5N6SDN9"/>
<name>A0A5N6SDN9_ASPPS</name>
<sequence>MATFYQRPPPKVPPQKLVERWEQGVTDPASLTFDEHQHLLNRYPYGRCDDFCKAHTGLTIDELVQNAARTDDLSRLETNIIFFGPDHE</sequence>
<gene>
    <name evidence="1" type="ORF">BDV38DRAFT_260367</name>
</gene>
<reference evidence="1 2" key="1">
    <citation type="submission" date="2019-04" db="EMBL/GenBank/DDBJ databases">
        <title>Friends and foes A comparative genomics study of 23 Aspergillus species from section Flavi.</title>
        <authorList>
            <consortium name="DOE Joint Genome Institute"/>
            <person name="Kjaerbolling I."/>
            <person name="Vesth T."/>
            <person name="Frisvad J.C."/>
            <person name="Nybo J.L."/>
            <person name="Theobald S."/>
            <person name="Kildgaard S."/>
            <person name="Isbrandt T."/>
            <person name="Kuo A."/>
            <person name="Sato A."/>
            <person name="Lyhne E.K."/>
            <person name="Kogle M.E."/>
            <person name="Wiebenga A."/>
            <person name="Kun R.S."/>
            <person name="Lubbers R.J."/>
            <person name="Makela M.R."/>
            <person name="Barry K."/>
            <person name="Chovatia M."/>
            <person name="Clum A."/>
            <person name="Daum C."/>
            <person name="Haridas S."/>
            <person name="He G."/>
            <person name="LaButti K."/>
            <person name="Lipzen A."/>
            <person name="Mondo S."/>
            <person name="Riley R."/>
            <person name="Salamov A."/>
            <person name="Simmons B.A."/>
            <person name="Magnuson J.K."/>
            <person name="Henrissat B."/>
            <person name="Mortensen U.H."/>
            <person name="Larsen T.O."/>
            <person name="Devries R.P."/>
            <person name="Grigoriev I.V."/>
            <person name="Machida M."/>
            <person name="Baker S.E."/>
            <person name="Andersen M.R."/>
        </authorList>
    </citation>
    <scope>NUCLEOTIDE SEQUENCE [LARGE SCALE GENOMIC DNA]</scope>
    <source>
        <strain evidence="1 2">CBS 117625</strain>
    </source>
</reference>
<dbReference type="EMBL" id="ML743627">
    <property type="protein sequence ID" value="KAE8132735.1"/>
    <property type="molecule type" value="Genomic_DNA"/>
</dbReference>
<evidence type="ECO:0000313" key="2">
    <source>
        <dbReference type="Proteomes" id="UP000325672"/>
    </source>
</evidence>
<keyword evidence="2" id="KW-1185">Reference proteome</keyword>
<evidence type="ECO:0000313" key="1">
    <source>
        <dbReference type="EMBL" id="KAE8132735.1"/>
    </source>
</evidence>
<protein>
    <submittedName>
        <fullName evidence="1">Uncharacterized protein</fullName>
    </submittedName>
</protein>
<dbReference type="Proteomes" id="UP000325672">
    <property type="component" value="Unassembled WGS sequence"/>
</dbReference>
<dbReference type="GeneID" id="43640116"/>
<dbReference type="OrthoDB" id="4424523at2759"/>
<dbReference type="RefSeq" id="XP_031908798.1">
    <property type="nucleotide sequence ID" value="XM_032055906.1"/>
</dbReference>
<accession>A0A5N6SDN9</accession>
<proteinExistence type="predicted"/>
<organism evidence="1 2">
    <name type="scientific">Aspergillus pseudotamarii</name>
    <dbReference type="NCBI Taxonomy" id="132259"/>
    <lineage>
        <taxon>Eukaryota</taxon>
        <taxon>Fungi</taxon>
        <taxon>Dikarya</taxon>
        <taxon>Ascomycota</taxon>
        <taxon>Pezizomycotina</taxon>
        <taxon>Eurotiomycetes</taxon>
        <taxon>Eurotiomycetidae</taxon>
        <taxon>Eurotiales</taxon>
        <taxon>Aspergillaceae</taxon>
        <taxon>Aspergillus</taxon>
        <taxon>Aspergillus subgen. Circumdati</taxon>
    </lineage>
</organism>